<name>A0AAC9HKL0_9PSEU</name>
<comment type="similarity">
    <text evidence="1">Belongs to the UPF0337 (CsbD) family.</text>
</comment>
<organism evidence="4 5">
    <name type="scientific">Actinoalloteichus hymeniacidonis</name>
    <dbReference type="NCBI Taxonomy" id="340345"/>
    <lineage>
        <taxon>Bacteria</taxon>
        <taxon>Bacillati</taxon>
        <taxon>Actinomycetota</taxon>
        <taxon>Actinomycetes</taxon>
        <taxon>Pseudonocardiales</taxon>
        <taxon>Pseudonocardiaceae</taxon>
        <taxon>Actinoalloteichus</taxon>
    </lineage>
</organism>
<feature type="region of interest" description="Disordered" evidence="2">
    <location>
        <begin position="1"/>
        <end position="70"/>
    </location>
</feature>
<dbReference type="Gene3D" id="1.10.1470.10">
    <property type="entry name" value="YjbJ"/>
    <property type="match status" value="1"/>
</dbReference>
<dbReference type="Proteomes" id="UP000095210">
    <property type="component" value="Chromosome"/>
</dbReference>
<keyword evidence="5" id="KW-1185">Reference proteome</keyword>
<dbReference type="EMBL" id="CP014859">
    <property type="protein sequence ID" value="AOS61013.1"/>
    <property type="molecule type" value="Genomic_DNA"/>
</dbReference>
<dbReference type="SUPFAM" id="SSF69047">
    <property type="entry name" value="Hypothetical protein YjbJ"/>
    <property type="match status" value="1"/>
</dbReference>
<accession>A0AAC9HKL0</accession>
<evidence type="ECO:0000313" key="4">
    <source>
        <dbReference type="EMBL" id="AOS61013.1"/>
    </source>
</evidence>
<dbReference type="InterPro" id="IPR008462">
    <property type="entry name" value="CsbD"/>
</dbReference>
<feature type="compositionally biased region" description="Basic and acidic residues" evidence="2">
    <location>
        <begin position="50"/>
        <end position="70"/>
    </location>
</feature>
<dbReference type="AlphaFoldDB" id="A0AAC9HKL0"/>
<dbReference type="RefSeq" id="WP_069845819.1">
    <property type="nucleotide sequence ID" value="NZ_CP014859.1"/>
</dbReference>
<feature type="domain" description="CsbD-like" evidence="3">
    <location>
        <begin position="5"/>
        <end position="55"/>
    </location>
</feature>
<protein>
    <submittedName>
        <fullName evidence="4">CsbD-like protein</fullName>
    </submittedName>
</protein>
<dbReference type="InterPro" id="IPR036629">
    <property type="entry name" value="YjbJ_sf"/>
</dbReference>
<reference evidence="5" key="1">
    <citation type="submission" date="2016-03" db="EMBL/GenBank/DDBJ databases">
        <title>Complete genome sequence of the type strain Actinoalloteichus hymeniacidonis DSM 45092.</title>
        <authorList>
            <person name="Schaffert L."/>
            <person name="Albersmeier A."/>
            <person name="Winkler A."/>
            <person name="Kalinowski J."/>
            <person name="Zotchev S."/>
            <person name="Ruckert C."/>
        </authorList>
    </citation>
    <scope>NUCLEOTIDE SEQUENCE [LARGE SCALE GENOMIC DNA]</scope>
    <source>
        <strain evidence="5">HPA177(T) (DSM 45092(T))</strain>
    </source>
</reference>
<evidence type="ECO:0000256" key="2">
    <source>
        <dbReference type="SAM" id="MobiDB-lite"/>
    </source>
</evidence>
<feature type="compositionally biased region" description="Basic and acidic residues" evidence="2">
    <location>
        <begin position="33"/>
        <end position="42"/>
    </location>
</feature>
<dbReference type="Pfam" id="PF05532">
    <property type="entry name" value="CsbD"/>
    <property type="match status" value="1"/>
</dbReference>
<sequence>MGVFDKAKQQAQEVAGKAKEAVGRATDNEELENAGKREKLESQAKQAGQDAKDKAAGVVDDVKKKFDNGA</sequence>
<proteinExistence type="inferred from homology"/>
<evidence type="ECO:0000313" key="5">
    <source>
        <dbReference type="Proteomes" id="UP000095210"/>
    </source>
</evidence>
<dbReference type="KEGG" id="ahm:TL08_00840"/>
<gene>
    <name evidence="4" type="ORF">TL08_00840</name>
</gene>
<evidence type="ECO:0000259" key="3">
    <source>
        <dbReference type="Pfam" id="PF05532"/>
    </source>
</evidence>
<evidence type="ECO:0000256" key="1">
    <source>
        <dbReference type="ARBA" id="ARBA00009129"/>
    </source>
</evidence>